<evidence type="ECO:0000256" key="1">
    <source>
        <dbReference type="ARBA" id="ARBA00004609"/>
    </source>
</evidence>
<keyword evidence="8" id="KW-0812">Transmembrane</keyword>
<protein>
    <recommendedName>
        <fullName evidence="9">X8 domain-containing protein</fullName>
    </recommendedName>
</protein>
<evidence type="ECO:0000256" key="8">
    <source>
        <dbReference type="SAM" id="Phobius"/>
    </source>
</evidence>
<evidence type="ECO:0000259" key="9">
    <source>
        <dbReference type="SMART" id="SM00768"/>
    </source>
</evidence>
<evidence type="ECO:0000256" key="2">
    <source>
        <dbReference type="ARBA" id="ARBA00022475"/>
    </source>
</evidence>
<dbReference type="GO" id="GO:0009506">
    <property type="term" value="C:plasmodesma"/>
    <property type="evidence" value="ECO:0007669"/>
    <property type="project" value="UniProtKB-ARBA"/>
</dbReference>
<keyword evidence="8" id="KW-1133">Transmembrane helix</keyword>
<dbReference type="FunFam" id="1.20.58.1040:FF:000001">
    <property type="entry name" value="Glucan endo-1,3-beta-glucosidase 4"/>
    <property type="match status" value="1"/>
</dbReference>
<dbReference type="GO" id="GO:0098552">
    <property type="term" value="C:side of membrane"/>
    <property type="evidence" value="ECO:0007669"/>
    <property type="project" value="UniProtKB-KW"/>
</dbReference>
<organism evidence="10 11">
    <name type="scientific">Ceratopteris richardii</name>
    <name type="common">Triangle waterfern</name>
    <dbReference type="NCBI Taxonomy" id="49495"/>
    <lineage>
        <taxon>Eukaryota</taxon>
        <taxon>Viridiplantae</taxon>
        <taxon>Streptophyta</taxon>
        <taxon>Embryophyta</taxon>
        <taxon>Tracheophyta</taxon>
        <taxon>Polypodiopsida</taxon>
        <taxon>Polypodiidae</taxon>
        <taxon>Polypodiales</taxon>
        <taxon>Pteridineae</taxon>
        <taxon>Pteridaceae</taxon>
        <taxon>Parkerioideae</taxon>
        <taxon>Ceratopteris</taxon>
    </lineage>
</organism>
<sequence>MATGDRRHIWALLFAFSYFFGALFFSSKMVNAREILDAGGNATNTLQVSLSSAGRRSWCIAKDFAKPDPVQQGLDWACGYGAADCAPIEPGNSCFLPNTVYSHASYAFNSYYQMHQQASLSCDFNGVATVTYEDPSYPGCIYPFRIGQLGAISKATVTFIHRYWAPVEAFIVIFMLLCFIP</sequence>
<dbReference type="OrthoDB" id="417697at2759"/>
<comment type="subcellular location">
    <subcellularLocation>
        <location evidence="1">Cell membrane</location>
        <topology evidence="1">Lipid-anchor</topology>
        <topology evidence="1">GPI-anchor</topology>
    </subcellularLocation>
</comment>
<keyword evidence="4" id="KW-0732">Signal</keyword>
<gene>
    <name evidence="10" type="ORF">KP509_13G041800</name>
</gene>
<keyword evidence="11" id="KW-1185">Reference proteome</keyword>
<name>A0A8T2TH16_CERRI</name>
<dbReference type="Proteomes" id="UP000825935">
    <property type="component" value="Chromosome 13"/>
</dbReference>
<keyword evidence="5 8" id="KW-0472">Membrane</keyword>
<dbReference type="PANTHER" id="PTHR31044">
    <property type="entry name" value="BETA-1,3 GLUCANASE"/>
    <property type="match status" value="1"/>
</dbReference>
<keyword evidence="3" id="KW-0449">Lipoprotein</keyword>
<dbReference type="Pfam" id="PF07983">
    <property type="entry name" value="X8"/>
    <property type="match status" value="1"/>
</dbReference>
<dbReference type="SMART" id="SM00768">
    <property type="entry name" value="X8"/>
    <property type="match status" value="1"/>
</dbReference>
<keyword evidence="7" id="KW-0325">Glycoprotein</keyword>
<feature type="domain" description="X8" evidence="9">
    <location>
        <begin position="57"/>
        <end position="142"/>
    </location>
</feature>
<dbReference type="OMA" id="AEMEIIL"/>
<keyword evidence="3" id="KW-0336">GPI-anchor</keyword>
<evidence type="ECO:0000313" key="10">
    <source>
        <dbReference type="EMBL" id="KAH7421133.1"/>
    </source>
</evidence>
<evidence type="ECO:0000256" key="6">
    <source>
        <dbReference type="ARBA" id="ARBA00023157"/>
    </source>
</evidence>
<comment type="caution">
    <text evidence="10">The sequence shown here is derived from an EMBL/GenBank/DDBJ whole genome shotgun (WGS) entry which is preliminary data.</text>
</comment>
<dbReference type="InterPro" id="IPR012946">
    <property type="entry name" value="X8"/>
</dbReference>
<dbReference type="InterPro" id="IPR044788">
    <property type="entry name" value="X8_dom_prot"/>
</dbReference>
<dbReference type="EMBL" id="CM035418">
    <property type="protein sequence ID" value="KAH7421133.1"/>
    <property type="molecule type" value="Genomic_DNA"/>
</dbReference>
<reference evidence="10" key="1">
    <citation type="submission" date="2021-08" db="EMBL/GenBank/DDBJ databases">
        <title>WGS assembly of Ceratopteris richardii.</title>
        <authorList>
            <person name="Marchant D.B."/>
            <person name="Chen G."/>
            <person name="Jenkins J."/>
            <person name="Shu S."/>
            <person name="Leebens-Mack J."/>
            <person name="Grimwood J."/>
            <person name="Schmutz J."/>
            <person name="Soltis P."/>
            <person name="Soltis D."/>
            <person name="Chen Z.-H."/>
        </authorList>
    </citation>
    <scope>NUCLEOTIDE SEQUENCE</scope>
    <source>
        <strain evidence="10">Whitten #5841</strain>
        <tissue evidence="10">Leaf</tissue>
    </source>
</reference>
<dbReference type="AlphaFoldDB" id="A0A8T2TH16"/>
<feature type="transmembrane region" description="Helical" evidence="8">
    <location>
        <begin position="163"/>
        <end position="180"/>
    </location>
</feature>
<proteinExistence type="predicted"/>
<keyword evidence="2" id="KW-1003">Cell membrane</keyword>
<keyword evidence="6" id="KW-1015">Disulfide bond</keyword>
<evidence type="ECO:0000256" key="4">
    <source>
        <dbReference type="ARBA" id="ARBA00022729"/>
    </source>
</evidence>
<dbReference type="PANTHER" id="PTHR31044:SF52">
    <property type="entry name" value="OS01G0631500 PROTEIN"/>
    <property type="match status" value="1"/>
</dbReference>
<evidence type="ECO:0000256" key="3">
    <source>
        <dbReference type="ARBA" id="ARBA00022622"/>
    </source>
</evidence>
<accession>A0A8T2TH16</accession>
<evidence type="ECO:0000256" key="5">
    <source>
        <dbReference type="ARBA" id="ARBA00023136"/>
    </source>
</evidence>
<evidence type="ECO:0000256" key="7">
    <source>
        <dbReference type="ARBA" id="ARBA00023180"/>
    </source>
</evidence>
<evidence type="ECO:0000313" key="11">
    <source>
        <dbReference type="Proteomes" id="UP000825935"/>
    </source>
</evidence>
<dbReference type="GO" id="GO:0005886">
    <property type="term" value="C:plasma membrane"/>
    <property type="evidence" value="ECO:0007669"/>
    <property type="project" value="UniProtKB-SubCell"/>
</dbReference>
<dbReference type="Gene3D" id="1.20.58.1040">
    <property type="match status" value="1"/>
</dbReference>